<keyword evidence="2" id="KW-1185">Reference proteome</keyword>
<name>A0A9N9HZ73_FUNMO</name>
<proteinExistence type="predicted"/>
<comment type="caution">
    <text evidence="1">The sequence shown here is derived from an EMBL/GenBank/DDBJ whole genome shotgun (WGS) entry which is preliminary data.</text>
</comment>
<feature type="non-terminal residue" evidence="1">
    <location>
        <position position="1"/>
    </location>
</feature>
<sequence length="43" mass="5150">KWSVLSETIKRKFLVIVLEVIEADNVKVKYDEITDWLLRLNTM</sequence>
<dbReference type="Proteomes" id="UP000789375">
    <property type="component" value="Unassembled WGS sequence"/>
</dbReference>
<accession>A0A9N9HZ73</accession>
<gene>
    <name evidence="1" type="ORF">FMOSSE_LOCUS14415</name>
</gene>
<organism evidence="1 2">
    <name type="scientific">Funneliformis mosseae</name>
    <name type="common">Endomycorrhizal fungus</name>
    <name type="synonym">Glomus mosseae</name>
    <dbReference type="NCBI Taxonomy" id="27381"/>
    <lineage>
        <taxon>Eukaryota</taxon>
        <taxon>Fungi</taxon>
        <taxon>Fungi incertae sedis</taxon>
        <taxon>Mucoromycota</taxon>
        <taxon>Glomeromycotina</taxon>
        <taxon>Glomeromycetes</taxon>
        <taxon>Glomerales</taxon>
        <taxon>Glomeraceae</taxon>
        <taxon>Funneliformis</taxon>
    </lineage>
</organism>
<protein>
    <submittedName>
        <fullName evidence="1">11039_t:CDS:1</fullName>
    </submittedName>
</protein>
<dbReference type="EMBL" id="CAJVPP010010941">
    <property type="protein sequence ID" value="CAG8712435.1"/>
    <property type="molecule type" value="Genomic_DNA"/>
</dbReference>
<evidence type="ECO:0000313" key="1">
    <source>
        <dbReference type="EMBL" id="CAG8712435.1"/>
    </source>
</evidence>
<dbReference type="AlphaFoldDB" id="A0A9N9HZ73"/>
<evidence type="ECO:0000313" key="2">
    <source>
        <dbReference type="Proteomes" id="UP000789375"/>
    </source>
</evidence>
<reference evidence="1" key="1">
    <citation type="submission" date="2021-06" db="EMBL/GenBank/DDBJ databases">
        <authorList>
            <person name="Kallberg Y."/>
            <person name="Tangrot J."/>
            <person name="Rosling A."/>
        </authorList>
    </citation>
    <scope>NUCLEOTIDE SEQUENCE</scope>
    <source>
        <strain evidence="1">87-6 pot B 2015</strain>
    </source>
</reference>